<proteinExistence type="predicted"/>
<gene>
    <name evidence="1" type="ORF">ACFSUL_03430</name>
</gene>
<dbReference type="Proteomes" id="UP001597506">
    <property type="component" value="Unassembled WGS sequence"/>
</dbReference>
<reference evidence="2" key="1">
    <citation type="journal article" date="2019" name="Int. J. Syst. Evol. Microbiol.">
        <title>The Global Catalogue of Microorganisms (GCM) 10K type strain sequencing project: providing services to taxonomists for standard genome sequencing and annotation.</title>
        <authorList>
            <consortium name="The Broad Institute Genomics Platform"/>
            <consortium name="The Broad Institute Genome Sequencing Center for Infectious Disease"/>
            <person name="Wu L."/>
            <person name="Ma J."/>
        </authorList>
    </citation>
    <scope>NUCLEOTIDE SEQUENCE [LARGE SCALE GENOMIC DNA]</scope>
    <source>
        <strain evidence="2">KCTC 3913</strain>
    </source>
</reference>
<accession>A0ABW5RMR3</accession>
<comment type="caution">
    <text evidence="1">The sequence shown here is derived from an EMBL/GenBank/DDBJ whole genome shotgun (WGS) entry which is preliminary data.</text>
</comment>
<organism evidence="1 2">
    <name type="scientific">Bacillus seohaeanensis</name>
    <dbReference type="NCBI Taxonomy" id="284580"/>
    <lineage>
        <taxon>Bacteria</taxon>
        <taxon>Bacillati</taxon>
        <taxon>Bacillota</taxon>
        <taxon>Bacilli</taxon>
        <taxon>Bacillales</taxon>
        <taxon>Bacillaceae</taxon>
        <taxon>Bacillus</taxon>
    </lineage>
</organism>
<dbReference type="EMBL" id="JBHUMF010000008">
    <property type="protein sequence ID" value="MFD2679799.1"/>
    <property type="molecule type" value="Genomic_DNA"/>
</dbReference>
<protein>
    <submittedName>
        <fullName evidence="1">Uncharacterized protein</fullName>
    </submittedName>
</protein>
<keyword evidence="2" id="KW-1185">Reference proteome</keyword>
<name>A0ABW5RMR3_9BACI</name>
<sequence>MKDLIYCTVCSGSSFDEGEYYLLERYQDGEVAEADFDSQSSIPLLGNLYLYICRDCGFVMSFTREKQVLKNKRKNNKKSDLTWNIR</sequence>
<evidence type="ECO:0000313" key="1">
    <source>
        <dbReference type="EMBL" id="MFD2679799.1"/>
    </source>
</evidence>
<dbReference type="RefSeq" id="WP_377932731.1">
    <property type="nucleotide sequence ID" value="NZ_JBHUMF010000008.1"/>
</dbReference>
<evidence type="ECO:0000313" key="2">
    <source>
        <dbReference type="Proteomes" id="UP001597506"/>
    </source>
</evidence>